<protein>
    <submittedName>
        <fullName evidence="5">2-polyprenyl-3-methyl-5-hydroxy-6-metoxy-1,4-benzoquinol methylase</fullName>
    </submittedName>
</protein>
<dbReference type="SUPFAM" id="SSF53335">
    <property type="entry name" value="S-adenosyl-L-methionine-dependent methyltransferases"/>
    <property type="match status" value="1"/>
</dbReference>
<dbReference type="Proteomes" id="UP000198881">
    <property type="component" value="Unassembled WGS sequence"/>
</dbReference>
<evidence type="ECO:0000256" key="3">
    <source>
        <dbReference type="ARBA" id="ARBA00022691"/>
    </source>
</evidence>
<keyword evidence="2" id="KW-0808">Transferase</keyword>
<gene>
    <name evidence="5" type="ORF">SAMN04487966_109122</name>
</gene>
<dbReference type="NCBIfam" id="NF004851">
    <property type="entry name" value="PRK06202.1"/>
    <property type="match status" value="1"/>
</dbReference>
<dbReference type="InterPro" id="IPR041698">
    <property type="entry name" value="Methyltransf_25"/>
</dbReference>
<organism evidence="5 6">
    <name type="scientific">Micrococcus terreus</name>
    <dbReference type="NCBI Taxonomy" id="574650"/>
    <lineage>
        <taxon>Bacteria</taxon>
        <taxon>Bacillati</taxon>
        <taxon>Actinomycetota</taxon>
        <taxon>Actinomycetes</taxon>
        <taxon>Micrococcales</taxon>
        <taxon>Micrococcaceae</taxon>
        <taxon>Micrococcus</taxon>
    </lineage>
</organism>
<dbReference type="PANTHER" id="PTHR43464:SF19">
    <property type="entry name" value="UBIQUINONE BIOSYNTHESIS O-METHYLTRANSFERASE, MITOCHONDRIAL"/>
    <property type="match status" value="1"/>
</dbReference>
<name>A0A1I7MQA6_9MICC</name>
<dbReference type="GO" id="GO:0008168">
    <property type="term" value="F:methyltransferase activity"/>
    <property type="evidence" value="ECO:0007669"/>
    <property type="project" value="UniProtKB-KW"/>
</dbReference>
<dbReference type="EMBL" id="FPCG01000009">
    <property type="protein sequence ID" value="SFV24094.1"/>
    <property type="molecule type" value="Genomic_DNA"/>
</dbReference>
<evidence type="ECO:0000313" key="5">
    <source>
        <dbReference type="EMBL" id="SFV24094.1"/>
    </source>
</evidence>
<accession>A0A1I7MQA6</accession>
<keyword evidence="6" id="KW-1185">Reference proteome</keyword>
<keyword evidence="3" id="KW-0949">S-adenosyl-L-methionine</keyword>
<dbReference type="Gene3D" id="3.40.50.150">
    <property type="entry name" value="Vaccinia Virus protein VP39"/>
    <property type="match status" value="1"/>
</dbReference>
<reference evidence="5 6" key="1">
    <citation type="submission" date="2016-10" db="EMBL/GenBank/DDBJ databases">
        <authorList>
            <person name="de Groot N.N."/>
        </authorList>
    </citation>
    <scope>NUCLEOTIDE SEQUENCE [LARGE SCALE GENOMIC DNA]</scope>
    <source>
        <strain evidence="5 6">CGMCC 1.7054</strain>
    </source>
</reference>
<evidence type="ECO:0000313" key="6">
    <source>
        <dbReference type="Proteomes" id="UP000198881"/>
    </source>
</evidence>
<dbReference type="InterPro" id="IPR029063">
    <property type="entry name" value="SAM-dependent_MTases_sf"/>
</dbReference>
<keyword evidence="1 5" id="KW-0489">Methyltransferase</keyword>
<dbReference type="AlphaFoldDB" id="A0A1I7MQA6"/>
<evidence type="ECO:0000259" key="4">
    <source>
        <dbReference type="Pfam" id="PF13649"/>
    </source>
</evidence>
<dbReference type="PANTHER" id="PTHR43464">
    <property type="entry name" value="METHYLTRANSFERASE"/>
    <property type="match status" value="1"/>
</dbReference>
<dbReference type="STRING" id="574650.SAMN04487966_109122"/>
<proteinExistence type="predicted"/>
<feature type="domain" description="Methyltransferase" evidence="4">
    <location>
        <begin position="67"/>
        <end position="156"/>
    </location>
</feature>
<dbReference type="Pfam" id="PF13649">
    <property type="entry name" value="Methyltransf_25"/>
    <property type="match status" value="1"/>
</dbReference>
<dbReference type="RefSeq" id="WP_091698478.1">
    <property type="nucleotide sequence ID" value="NZ_FPCG01000009.1"/>
</dbReference>
<dbReference type="CDD" id="cd02440">
    <property type="entry name" value="AdoMet_MTases"/>
    <property type="match status" value="1"/>
</dbReference>
<evidence type="ECO:0000256" key="1">
    <source>
        <dbReference type="ARBA" id="ARBA00022603"/>
    </source>
</evidence>
<evidence type="ECO:0000256" key="2">
    <source>
        <dbReference type="ARBA" id="ARBA00022679"/>
    </source>
</evidence>
<sequence>MRVPGAPDLSRRAGHLQELMDSPDCDHSALMKTYRGFHLVNTVVAGWQLTYRRWLRPLMRPDGVTTVLDIGCGGGDLIRAMARRARRDGFPVQITGADPDERARDFALRQDNPQNVRFLQAESSELVAAGEQYDLVISNHLLHHLGDTALQGVLADSEQLAARRAVHSDIHRSALAYRLFSMGTLPVYPGSFIRPDGLTSIRRSWTPGELAQELPDGWQAVGQIPWRTLAVFTADGVQVGRSHGGHANAH</sequence>
<dbReference type="GO" id="GO:0032259">
    <property type="term" value="P:methylation"/>
    <property type="evidence" value="ECO:0007669"/>
    <property type="project" value="UniProtKB-KW"/>
</dbReference>
<dbReference type="OrthoDB" id="9800454at2"/>